<evidence type="ECO:0000256" key="6">
    <source>
        <dbReference type="ARBA" id="ARBA00023277"/>
    </source>
</evidence>
<keyword evidence="6" id="KW-0119">Carbohydrate metabolism</keyword>
<name>A0ABQ1N574_9BACT</name>
<evidence type="ECO:0000256" key="2">
    <source>
        <dbReference type="ARBA" id="ARBA00007186"/>
    </source>
</evidence>
<evidence type="ECO:0000256" key="3">
    <source>
        <dbReference type="ARBA" id="ARBA00011165"/>
    </source>
</evidence>
<dbReference type="PANTHER" id="PTHR43576:SF2">
    <property type="entry name" value="INTRACELLULAR EXO-ALPHA-L-ARABINOFURANOSIDASE 2"/>
    <property type="match status" value="1"/>
</dbReference>
<evidence type="ECO:0000313" key="10">
    <source>
        <dbReference type="EMBL" id="GGC51467.1"/>
    </source>
</evidence>
<dbReference type="Pfam" id="PF22848">
    <property type="entry name" value="ASD1_dom"/>
    <property type="match status" value="1"/>
</dbReference>
<comment type="subunit">
    <text evidence="3">Homohexamer; trimer of dimers.</text>
</comment>
<evidence type="ECO:0000259" key="9">
    <source>
        <dbReference type="SMART" id="SM00813"/>
    </source>
</evidence>
<dbReference type="Pfam" id="PF06964">
    <property type="entry name" value="Alpha-L-AF_C"/>
    <property type="match status" value="1"/>
</dbReference>
<comment type="caution">
    <text evidence="10">The sequence shown here is derived from an EMBL/GenBank/DDBJ whole genome shotgun (WGS) entry which is preliminary data.</text>
</comment>
<keyword evidence="7" id="KW-0326">Glycosidase</keyword>
<evidence type="ECO:0000256" key="1">
    <source>
        <dbReference type="ARBA" id="ARBA00001462"/>
    </source>
</evidence>
<keyword evidence="5" id="KW-0378">Hydrolase</keyword>
<evidence type="ECO:0000256" key="8">
    <source>
        <dbReference type="SAM" id="SignalP"/>
    </source>
</evidence>
<dbReference type="InterPro" id="IPR013780">
    <property type="entry name" value="Glyco_hydro_b"/>
</dbReference>
<feature type="chain" id="PRO_5047125334" description="non-reducing end alpha-L-arabinofuranosidase" evidence="8">
    <location>
        <begin position="20"/>
        <end position="511"/>
    </location>
</feature>
<dbReference type="SMART" id="SM00813">
    <property type="entry name" value="Alpha-L-AF_C"/>
    <property type="match status" value="1"/>
</dbReference>
<sequence>MKKTIILILSLTFTLSLFGQKKATNVEINAQNVKDTISRHIYGHFAEHLGRGVYDGIYVGESAKIPTTYGVRNDIIEALKELKIPNLRWPGGCFADTYHWKDAIGPKEDRKAIENMSWGGYREDNSFGTHEFLNLCESLGAEPYLAVNMNSGSVAEAVDWKQYVNHKNGSSYLTDLRKENGREKPWNVKYWGIGNESWGCGGEMTVDYYVNLYKRYAIAMAGNDMYRIAVGPGEPDYNWTEVLMKEIPLRLMEGISVHHYSVIDWSEKGSSTAFSTDEYFQTMAKAWFMEEFITKNSEIMDQYDPEKKVALIVDEWGGWYETDPEGNGALYQQNTMRDAMIAGVTLNVFNNHADRVKMANLAQTVNVLQAIILTEGQKMLLTPTYHVMEMYKVHQDAALLPIEMNSDAMYSRGDKEIPALSVSASKDKAGVTHVSIVNIHDSESQEVNFMLADLKGKSVSAEILQSEKLQDLNDFDNPDKVAPKVFKGFKSRQGQINMNIPPFSVVVFEIK</sequence>
<dbReference type="Gene3D" id="2.60.40.1180">
    <property type="entry name" value="Golgi alpha-mannosidase II"/>
    <property type="match status" value="1"/>
</dbReference>
<protein>
    <recommendedName>
        <fullName evidence="4">non-reducing end alpha-L-arabinofuranosidase</fullName>
        <ecNumber evidence="4">3.2.1.55</ecNumber>
    </recommendedName>
</protein>
<gene>
    <name evidence="10" type="ORF">GCM10011506_41510</name>
</gene>
<comment type="similarity">
    <text evidence="2">Belongs to the glycosyl hydrolase 51 family.</text>
</comment>
<evidence type="ECO:0000313" key="11">
    <source>
        <dbReference type="Proteomes" id="UP000636010"/>
    </source>
</evidence>
<evidence type="ECO:0000256" key="5">
    <source>
        <dbReference type="ARBA" id="ARBA00022801"/>
    </source>
</evidence>
<evidence type="ECO:0000256" key="7">
    <source>
        <dbReference type="ARBA" id="ARBA00023295"/>
    </source>
</evidence>
<dbReference type="InterPro" id="IPR055235">
    <property type="entry name" value="ASD1_cat"/>
</dbReference>
<dbReference type="SUPFAM" id="SSF51011">
    <property type="entry name" value="Glycosyl hydrolase domain"/>
    <property type="match status" value="1"/>
</dbReference>
<dbReference type="InterPro" id="IPR017853">
    <property type="entry name" value="GH"/>
</dbReference>
<feature type="signal peptide" evidence="8">
    <location>
        <begin position="1"/>
        <end position="19"/>
    </location>
</feature>
<feature type="domain" description="Alpha-L-arabinofuranosidase C-terminal" evidence="9">
    <location>
        <begin position="314"/>
        <end position="504"/>
    </location>
</feature>
<dbReference type="Gene3D" id="3.20.20.80">
    <property type="entry name" value="Glycosidases"/>
    <property type="match status" value="1"/>
</dbReference>
<proteinExistence type="inferred from homology"/>
<comment type="catalytic activity">
    <reaction evidence="1">
        <text>Hydrolysis of terminal non-reducing alpha-L-arabinofuranoside residues in alpha-L-arabinosides.</text>
        <dbReference type="EC" id="3.2.1.55"/>
    </reaction>
</comment>
<dbReference type="InterPro" id="IPR010720">
    <property type="entry name" value="Alpha-L-AF_C"/>
</dbReference>
<dbReference type="Proteomes" id="UP000636010">
    <property type="component" value="Unassembled WGS sequence"/>
</dbReference>
<keyword evidence="11" id="KW-1185">Reference proteome</keyword>
<evidence type="ECO:0000256" key="4">
    <source>
        <dbReference type="ARBA" id="ARBA00012670"/>
    </source>
</evidence>
<dbReference type="PANTHER" id="PTHR43576">
    <property type="entry name" value="ALPHA-L-ARABINOFURANOSIDASE C-RELATED"/>
    <property type="match status" value="1"/>
</dbReference>
<dbReference type="EMBL" id="BMEC01000015">
    <property type="protein sequence ID" value="GGC51467.1"/>
    <property type="molecule type" value="Genomic_DNA"/>
</dbReference>
<keyword evidence="8" id="KW-0732">Signal</keyword>
<organism evidence="10 11">
    <name type="scientific">Marivirga lumbricoides</name>
    <dbReference type="NCBI Taxonomy" id="1046115"/>
    <lineage>
        <taxon>Bacteria</taxon>
        <taxon>Pseudomonadati</taxon>
        <taxon>Bacteroidota</taxon>
        <taxon>Cytophagia</taxon>
        <taxon>Cytophagales</taxon>
        <taxon>Marivirgaceae</taxon>
        <taxon>Marivirga</taxon>
    </lineage>
</organism>
<dbReference type="SUPFAM" id="SSF51445">
    <property type="entry name" value="(Trans)glycosidases"/>
    <property type="match status" value="1"/>
</dbReference>
<dbReference type="RefSeq" id="WP_188467248.1">
    <property type="nucleotide sequence ID" value="NZ_BAABHU010000015.1"/>
</dbReference>
<dbReference type="EC" id="3.2.1.55" evidence="4"/>
<accession>A0ABQ1N574</accession>
<reference evidence="11" key="1">
    <citation type="journal article" date="2019" name="Int. J. Syst. Evol. Microbiol.">
        <title>The Global Catalogue of Microorganisms (GCM) 10K type strain sequencing project: providing services to taxonomists for standard genome sequencing and annotation.</title>
        <authorList>
            <consortium name="The Broad Institute Genomics Platform"/>
            <consortium name="The Broad Institute Genome Sequencing Center for Infectious Disease"/>
            <person name="Wu L."/>
            <person name="Ma J."/>
        </authorList>
    </citation>
    <scope>NUCLEOTIDE SEQUENCE [LARGE SCALE GENOMIC DNA]</scope>
    <source>
        <strain evidence="11">CGMCC 1.10832</strain>
    </source>
</reference>